<dbReference type="InterPro" id="IPR004843">
    <property type="entry name" value="Calcineurin-like_PHP"/>
</dbReference>
<comment type="caution">
    <text evidence="5">The sequence shown here is derived from an EMBL/GenBank/DDBJ whole genome shotgun (WGS) entry which is preliminary data.</text>
</comment>
<dbReference type="InterPro" id="IPR029052">
    <property type="entry name" value="Metallo-depent_PP-like"/>
</dbReference>
<dbReference type="PANTHER" id="PTHR30337:SF0">
    <property type="entry name" value="NUCLEASE SBCCD SUBUNIT D"/>
    <property type="match status" value="1"/>
</dbReference>
<proteinExistence type="predicted"/>
<accession>A0A7C2VF62</accession>
<sequence length="419" mass="48285">MVLMAHAADLHFGHARRAEDIESSLREMIDILKKEHLKFLIIAGDVFDRDRPENIILKRFHEIMKDFYDSGGRVFAVRGDHDTPKASKKGNPLDTISTYIGGSFLNLEINLDGNPAYIIEESGEKIFLYSFPFVPKAVRRREDYLNIFKKIEKNAKENGGKSILIGHFPISELFPFEEGYSLSELPDYINYYALGHLHFRIIEKVKRGILAYPSSIEILNVNEINDWKKNGKGFYIVDFSEDVPNVQKVNLNIRPMELFRGEDVKLLIEEVKRYLSGNFSKSPYIKIELKVDRGKKREARIAIRSSINKEKVYELEIEIREKEAKDLFLNNERVRKESESVDIITSRLGDKNLALLLLELKECAIESKDFEKECNEILNSLFQNPTIKKISGSPCIEGVSQFLTKQEGENKNGLLSYVR</sequence>
<dbReference type="GO" id="GO:0004527">
    <property type="term" value="F:exonuclease activity"/>
    <property type="evidence" value="ECO:0007669"/>
    <property type="project" value="UniProtKB-KW"/>
</dbReference>
<evidence type="ECO:0000259" key="4">
    <source>
        <dbReference type="Pfam" id="PF00149"/>
    </source>
</evidence>
<keyword evidence="1" id="KW-0540">Nuclease</keyword>
<dbReference type="SUPFAM" id="SSF56300">
    <property type="entry name" value="Metallo-dependent phosphatases"/>
    <property type="match status" value="1"/>
</dbReference>
<dbReference type="Proteomes" id="UP000886076">
    <property type="component" value="Unassembled WGS sequence"/>
</dbReference>
<evidence type="ECO:0000256" key="3">
    <source>
        <dbReference type="ARBA" id="ARBA00022839"/>
    </source>
</evidence>
<keyword evidence="2" id="KW-0378">Hydrolase</keyword>
<evidence type="ECO:0000256" key="2">
    <source>
        <dbReference type="ARBA" id="ARBA00022801"/>
    </source>
</evidence>
<feature type="domain" description="Calcineurin-like phosphoesterase" evidence="4">
    <location>
        <begin position="5"/>
        <end position="198"/>
    </location>
</feature>
<evidence type="ECO:0000256" key="1">
    <source>
        <dbReference type="ARBA" id="ARBA00022722"/>
    </source>
</evidence>
<dbReference type="CDD" id="cd00840">
    <property type="entry name" value="MPP_Mre11_N"/>
    <property type="match status" value="1"/>
</dbReference>
<dbReference type="InterPro" id="IPR050535">
    <property type="entry name" value="DNA_Repair-Maintenance_Comp"/>
</dbReference>
<dbReference type="Gene3D" id="3.60.21.10">
    <property type="match status" value="1"/>
</dbReference>
<protein>
    <submittedName>
        <fullName evidence="5">DNA repair exonuclease</fullName>
    </submittedName>
</protein>
<keyword evidence="3 5" id="KW-0269">Exonuclease</keyword>
<reference evidence="5" key="1">
    <citation type="journal article" date="2020" name="mSystems">
        <title>Genome- and Community-Level Interaction Insights into Carbon Utilization and Element Cycling Functions of Hydrothermarchaeota in Hydrothermal Sediment.</title>
        <authorList>
            <person name="Zhou Z."/>
            <person name="Liu Y."/>
            <person name="Xu W."/>
            <person name="Pan J."/>
            <person name="Luo Z.H."/>
            <person name="Li M."/>
        </authorList>
    </citation>
    <scope>NUCLEOTIDE SEQUENCE [LARGE SCALE GENOMIC DNA]</scope>
    <source>
        <strain evidence="5">SpSt-1261</strain>
    </source>
</reference>
<dbReference type="EMBL" id="DSFH01000050">
    <property type="protein sequence ID" value="HEW64127.1"/>
    <property type="molecule type" value="Genomic_DNA"/>
</dbReference>
<dbReference type="RefSeq" id="WP_272985454.1">
    <property type="nucleotide sequence ID" value="NZ_DSFH01000050.1"/>
</dbReference>
<dbReference type="PANTHER" id="PTHR30337">
    <property type="entry name" value="COMPONENT OF ATP-DEPENDENT DSDNA EXONUCLEASE"/>
    <property type="match status" value="1"/>
</dbReference>
<dbReference type="InterPro" id="IPR041796">
    <property type="entry name" value="Mre11_N"/>
</dbReference>
<dbReference type="AlphaFoldDB" id="A0A7C2VF62"/>
<dbReference type="Pfam" id="PF00149">
    <property type="entry name" value="Metallophos"/>
    <property type="match status" value="1"/>
</dbReference>
<name>A0A7C2VF62_9CREN</name>
<organism evidence="5">
    <name type="scientific">Fervidicoccus fontis</name>
    <dbReference type="NCBI Taxonomy" id="683846"/>
    <lineage>
        <taxon>Archaea</taxon>
        <taxon>Thermoproteota</taxon>
        <taxon>Thermoprotei</taxon>
        <taxon>Fervidicoccales</taxon>
        <taxon>Fervidicoccaceae</taxon>
        <taxon>Fervidicoccus</taxon>
    </lineage>
</organism>
<gene>
    <name evidence="5" type="ORF">ENO39_03625</name>
</gene>
<evidence type="ECO:0000313" key="5">
    <source>
        <dbReference type="EMBL" id="HEW64127.1"/>
    </source>
</evidence>